<evidence type="ECO:0000313" key="9">
    <source>
        <dbReference type="Proteomes" id="UP000695022"/>
    </source>
</evidence>
<dbReference type="SMART" id="SM00353">
    <property type="entry name" value="HLH"/>
    <property type="match status" value="1"/>
</dbReference>
<feature type="domain" description="BHLH" evidence="8">
    <location>
        <begin position="57"/>
        <end position="109"/>
    </location>
</feature>
<reference evidence="10" key="1">
    <citation type="submission" date="2025-08" db="UniProtKB">
        <authorList>
            <consortium name="RefSeq"/>
        </authorList>
    </citation>
    <scope>IDENTIFICATION</scope>
</reference>
<proteinExistence type="predicted"/>
<feature type="region of interest" description="Disordered" evidence="7">
    <location>
        <begin position="177"/>
        <end position="217"/>
    </location>
</feature>
<dbReference type="PROSITE" id="PS50888">
    <property type="entry name" value="BHLH"/>
    <property type="match status" value="1"/>
</dbReference>
<dbReference type="CDD" id="cd11401">
    <property type="entry name" value="bHLHzip_Mad"/>
    <property type="match status" value="1"/>
</dbReference>
<dbReference type="InterPro" id="IPR036638">
    <property type="entry name" value="HLH_DNA-bd_sf"/>
</dbReference>
<protein>
    <submittedName>
        <fullName evidence="10">Max dimerization protein 4-like</fullName>
    </submittedName>
</protein>
<sequence>MSIAYLLQAAEYLDRRERESEHGYASPMPIPEDHADLVRRHRTGKPAHHKKTMAYTGMRSSHNELEKNRRAQLRTCLEQLKQIVPVGADSSRHTTLGLLMKAKSFIRNLEEKDRRQMNAKEQLRREHRHLQGRLEQLQQQTGMTIEQLALRDRTISESSNSTASTASLNSSEMDEVDILSYNDNASDTDDRSSVQSSNSDGGCAINTRKLSLADHSS</sequence>
<evidence type="ECO:0000256" key="7">
    <source>
        <dbReference type="SAM" id="MobiDB-lite"/>
    </source>
</evidence>
<keyword evidence="2" id="KW-0805">Transcription regulation</keyword>
<organism evidence="9 10">
    <name type="scientific">Priapulus caudatus</name>
    <name type="common">Priapulid worm</name>
    <dbReference type="NCBI Taxonomy" id="37621"/>
    <lineage>
        <taxon>Eukaryota</taxon>
        <taxon>Metazoa</taxon>
        <taxon>Ecdysozoa</taxon>
        <taxon>Scalidophora</taxon>
        <taxon>Priapulida</taxon>
        <taxon>Priapulimorpha</taxon>
        <taxon>Priapulimorphida</taxon>
        <taxon>Priapulidae</taxon>
        <taxon>Priapulus</taxon>
    </lineage>
</organism>
<evidence type="ECO:0000256" key="1">
    <source>
        <dbReference type="ARBA" id="ARBA00004123"/>
    </source>
</evidence>
<evidence type="ECO:0000256" key="3">
    <source>
        <dbReference type="ARBA" id="ARBA00023125"/>
    </source>
</evidence>
<gene>
    <name evidence="10" type="primary">LOC106807446</name>
</gene>
<keyword evidence="9" id="KW-1185">Reference proteome</keyword>
<evidence type="ECO:0000256" key="4">
    <source>
        <dbReference type="ARBA" id="ARBA00023163"/>
    </source>
</evidence>
<dbReference type="Pfam" id="PF00010">
    <property type="entry name" value="HLH"/>
    <property type="match status" value="1"/>
</dbReference>
<keyword evidence="4" id="KW-0804">Transcription</keyword>
<name>A0ABM1DZ88_PRICU</name>
<evidence type="ECO:0000259" key="8">
    <source>
        <dbReference type="PROSITE" id="PS50888"/>
    </source>
</evidence>
<dbReference type="GeneID" id="106807446"/>
<comment type="subcellular location">
    <subcellularLocation>
        <location evidence="1">Nucleus</location>
    </subcellularLocation>
</comment>
<dbReference type="SUPFAM" id="SSF47459">
    <property type="entry name" value="HLH, helix-loop-helix DNA-binding domain"/>
    <property type="match status" value="1"/>
</dbReference>
<keyword evidence="3" id="KW-0238">DNA-binding</keyword>
<evidence type="ECO:0000256" key="2">
    <source>
        <dbReference type="ARBA" id="ARBA00023015"/>
    </source>
</evidence>
<dbReference type="InterPro" id="IPR011598">
    <property type="entry name" value="bHLH_dom"/>
</dbReference>
<feature type="coiled-coil region" evidence="6">
    <location>
        <begin position="106"/>
        <end position="140"/>
    </location>
</feature>
<keyword evidence="6" id="KW-0175">Coiled coil</keyword>
<dbReference type="PANTHER" id="PTHR11969">
    <property type="entry name" value="MAX DIMERIZATION, MAD"/>
    <property type="match status" value="1"/>
</dbReference>
<dbReference type="Proteomes" id="UP000695022">
    <property type="component" value="Unplaced"/>
</dbReference>
<keyword evidence="5" id="KW-0539">Nucleus</keyword>
<dbReference type="PANTHER" id="PTHR11969:SF54">
    <property type="entry name" value="MAD-LIKE PROTEIN 1"/>
    <property type="match status" value="1"/>
</dbReference>
<evidence type="ECO:0000256" key="6">
    <source>
        <dbReference type="SAM" id="Coils"/>
    </source>
</evidence>
<dbReference type="RefSeq" id="XP_014665259.1">
    <property type="nucleotide sequence ID" value="XM_014809773.1"/>
</dbReference>
<accession>A0ABM1DZ88</accession>
<evidence type="ECO:0000256" key="5">
    <source>
        <dbReference type="ARBA" id="ARBA00023242"/>
    </source>
</evidence>
<dbReference type="Gene3D" id="4.10.280.10">
    <property type="entry name" value="Helix-loop-helix DNA-binding domain"/>
    <property type="match status" value="1"/>
</dbReference>
<evidence type="ECO:0000313" key="10">
    <source>
        <dbReference type="RefSeq" id="XP_014665259.1"/>
    </source>
</evidence>